<sequence>MINLSLELTRIEANGPVYRPHTELVENLSGERFESAKAKCEVDGWVIHSWSASEQLPFDEGYTAAAAGIGSDANPYAEHFWKHNEWWLGWDSHQETNS</sequence>
<geneLocation type="plasmid" evidence="1 2">
    <name>pLIB119</name>
</geneLocation>
<reference evidence="1 2" key="1">
    <citation type="submission" date="2014-03" db="EMBL/GenBank/DDBJ databases">
        <title>Complete genome sequence of Pseudomonas stutzeri 19SMN4.</title>
        <authorList>
            <person name="Brunet-Galmes I."/>
            <person name="Nogales B."/>
            <person name="Busquets A."/>
            <person name="Pena A."/>
            <person name="Gomila M."/>
            <person name="Garcia-Valdes E."/>
            <person name="Lalucat J."/>
            <person name="Bennasar A."/>
            <person name="Bosch R."/>
        </authorList>
    </citation>
    <scope>NUCLEOTIDE SEQUENCE [LARGE SCALE GENOMIC DNA]</scope>
    <source>
        <strain evidence="1 2">19SMN4</strain>
        <plasmid evidence="2">Plasmid pLIB119</plasmid>
    </source>
</reference>
<keyword evidence="1" id="KW-0614">Plasmid</keyword>
<evidence type="ECO:0000313" key="1">
    <source>
        <dbReference type="EMBL" id="AHY45273.1"/>
    </source>
</evidence>
<protein>
    <submittedName>
        <fullName evidence="1">Uncharacterized protein</fullName>
    </submittedName>
</protein>
<dbReference type="EMBL" id="CP007510">
    <property type="protein sequence ID" value="AHY45273.1"/>
    <property type="molecule type" value="Genomic_DNA"/>
</dbReference>
<accession>A0A023WYW2</accession>
<evidence type="ECO:0000313" key="2">
    <source>
        <dbReference type="Proteomes" id="UP000025238"/>
    </source>
</evidence>
<gene>
    <name evidence="1" type="ORF">UIB01_22820</name>
</gene>
<dbReference type="AlphaFoldDB" id="A0A023WYW2"/>
<name>A0A023WYW2_STUST</name>
<proteinExistence type="predicted"/>
<organism evidence="1 2">
    <name type="scientific">Stutzerimonas stutzeri</name>
    <name type="common">Pseudomonas stutzeri</name>
    <dbReference type="NCBI Taxonomy" id="316"/>
    <lineage>
        <taxon>Bacteria</taxon>
        <taxon>Pseudomonadati</taxon>
        <taxon>Pseudomonadota</taxon>
        <taxon>Gammaproteobacteria</taxon>
        <taxon>Pseudomonadales</taxon>
        <taxon>Pseudomonadaceae</taxon>
        <taxon>Stutzerimonas</taxon>
    </lineage>
</organism>
<dbReference type="PATRIC" id="fig|316.97.peg.4572"/>
<dbReference type="Proteomes" id="UP000025238">
    <property type="component" value="Plasmid pLIB119"/>
</dbReference>
<dbReference type="KEGG" id="pstu:UIB01_22820"/>